<name>A0A951QJQ1_9CYAN</name>
<dbReference type="EMBL" id="JAHHGZ010000005">
    <property type="protein sequence ID" value="MBW4667145.1"/>
    <property type="molecule type" value="Genomic_DNA"/>
</dbReference>
<evidence type="ECO:0000313" key="1">
    <source>
        <dbReference type="EMBL" id="MBW4667145.1"/>
    </source>
</evidence>
<dbReference type="InterPro" id="IPR016181">
    <property type="entry name" value="Acyl_CoA_acyltransferase"/>
</dbReference>
<dbReference type="AlphaFoldDB" id="A0A951QJQ1"/>
<gene>
    <name evidence="1" type="ORF">KME60_06775</name>
</gene>
<organism evidence="1 2">
    <name type="scientific">Cyanomargarita calcarea GSE-NOS-MK-12-04C</name>
    <dbReference type="NCBI Taxonomy" id="2839659"/>
    <lineage>
        <taxon>Bacteria</taxon>
        <taxon>Bacillati</taxon>
        <taxon>Cyanobacteriota</taxon>
        <taxon>Cyanophyceae</taxon>
        <taxon>Nostocales</taxon>
        <taxon>Cyanomargaritaceae</taxon>
        <taxon>Cyanomargarita</taxon>
    </lineage>
</organism>
<accession>A0A951QJQ1</accession>
<sequence length="192" mass="22284">MVTRIRLNRGTDNVPVEASIVNLNNKHVEDFENIWMGLLRLYQQDDKFWDLETKLLMISSYHSYEGYAVECNDQTEGVLLLETQLHGSQITPGKRIVYIYYVATAPWNREAIQRPPKLQGIGTALLLFAISRSLELGYEGRVGLHSLPGYEKFYDNRGMLDLGSDSDYENLVYFEYGVWQQRQQEADESQYE</sequence>
<dbReference type="SUPFAM" id="SSF55729">
    <property type="entry name" value="Acyl-CoA N-acyltransferases (Nat)"/>
    <property type="match status" value="1"/>
</dbReference>
<comment type="caution">
    <text evidence="1">The sequence shown here is derived from an EMBL/GenBank/DDBJ whole genome shotgun (WGS) entry which is preliminary data.</text>
</comment>
<dbReference type="Proteomes" id="UP000729701">
    <property type="component" value="Unassembled WGS sequence"/>
</dbReference>
<protein>
    <submittedName>
        <fullName evidence="1">GNAT family N-acetyltransferase</fullName>
    </submittedName>
</protein>
<evidence type="ECO:0000313" key="2">
    <source>
        <dbReference type="Proteomes" id="UP000729701"/>
    </source>
</evidence>
<reference evidence="1" key="1">
    <citation type="submission" date="2021-05" db="EMBL/GenBank/DDBJ databases">
        <authorList>
            <person name="Pietrasiak N."/>
            <person name="Ward R."/>
            <person name="Stajich J.E."/>
            <person name="Kurbessoian T."/>
        </authorList>
    </citation>
    <scope>NUCLEOTIDE SEQUENCE</scope>
    <source>
        <strain evidence="1">GSE-NOS-MK-12-04C</strain>
    </source>
</reference>
<reference evidence="1" key="2">
    <citation type="journal article" date="2022" name="Microbiol. Resour. Announc.">
        <title>Metagenome Sequencing to Explore Phylogenomics of Terrestrial Cyanobacteria.</title>
        <authorList>
            <person name="Ward R.D."/>
            <person name="Stajich J.E."/>
            <person name="Johansen J.R."/>
            <person name="Huntemann M."/>
            <person name="Clum A."/>
            <person name="Foster B."/>
            <person name="Foster B."/>
            <person name="Roux S."/>
            <person name="Palaniappan K."/>
            <person name="Varghese N."/>
            <person name="Mukherjee S."/>
            <person name="Reddy T.B.K."/>
            <person name="Daum C."/>
            <person name="Copeland A."/>
            <person name="Chen I.A."/>
            <person name="Ivanova N.N."/>
            <person name="Kyrpides N.C."/>
            <person name="Shapiro N."/>
            <person name="Eloe-Fadrosh E.A."/>
            <person name="Pietrasiak N."/>
        </authorList>
    </citation>
    <scope>NUCLEOTIDE SEQUENCE</scope>
    <source>
        <strain evidence="1">GSE-NOS-MK-12-04C</strain>
    </source>
</reference>
<proteinExistence type="predicted"/>